<dbReference type="SMART" id="SM00729">
    <property type="entry name" value="Elp3"/>
    <property type="match status" value="1"/>
</dbReference>
<protein>
    <submittedName>
        <fullName evidence="7">Radical SAM protein</fullName>
    </submittedName>
</protein>
<dbReference type="Pfam" id="PF04055">
    <property type="entry name" value="Radical_SAM"/>
    <property type="match status" value="1"/>
</dbReference>
<name>A0A932FZ89_UNCTE</name>
<dbReference type="PROSITE" id="PS51918">
    <property type="entry name" value="RADICAL_SAM"/>
    <property type="match status" value="1"/>
</dbReference>
<dbReference type="PANTHER" id="PTHR43409:SF16">
    <property type="entry name" value="SLR0320 PROTEIN"/>
    <property type="match status" value="1"/>
</dbReference>
<sequence>MDLQQYVQNRGFVGVISKKGCPQGCIWCPSPYYPGRKVTVRDPIQVVNEIEWIQKEQGVSAFYFCDDIFNNPSEHAQAVCDEIISRKLEIVWGCDLNPATINRDLVSSMKRSGCVAAGPHFISASAKVLRQMTTGFTLEDIRRCCQLLEDAEVSYSAFVILGGPGEDRETVEESIRFCQEVHPAAIFYFTGVRILPNTGMEAYARQRGIVSSDEELLFPKFYLSPEVEGWLEERLVRLSESDPHWVKLKVE</sequence>
<comment type="caution">
    <text evidence="7">The sequence shown here is derived from an EMBL/GenBank/DDBJ whole genome shotgun (WGS) entry which is preliminary data.</text>
</comment>
<dbReference type="SUPFAM" id="SSF102114">
    <property type="entry name" value="Radical SAM enzymes"/>
    <property type="match status" value="1"/>
</dbReference>
<keyword evidence="5" id="KW-0411">Iron-sulfur</keyword>
<evidence type="ECO:0000256" key="4">
    <source>
        <dbReference type="ARBA" id="ARBA00023004"/>
    </source>
</evidence>
<keyword evidence="3" id="KW-0479">Metal-binding</keyword>
<accession>A0A932FZ89</accession>
<reference evidence="7" key="1">
    <citation type="submission" date="2020-07" db="EMBL/GenBank/DDBJ databases">
        <title>Huge and variable diversity of episymbiotic CPR bacteria and DPANN archaea in groundwater ecosystems.</title>
        <authorList>
            <person name="He C.Y."/>
            <person name="Keren R."/>
            <person name="Whittaker M."/>
            <person name="Farag I.F."/>
            <person name="Doudna J."/>
            <person name="Cate J.H.D."/>
            <person name="Banfield J.F."/>
        </authorList>
    </citation>
    <scope>NUCLEOTIDE SEQUENCE</scope>
    <source>
        <strain evidence="7">NC_groundwater_672_Ag_B-0.1um_62_36</strain>
    </source>
</reference>
<dbReference type="InterPro" id="IPR051198">
    <property type="entry name" value="BchE-like"/>
</dbReference>
<evidence type="ECO:0000256" key="1">
    <source>
        <dbReference type="ARBA" id="ARBA00001966"/>
    </source>
</evidence>
<dbReference type="GO" id="GO:0051536">
    <property type="term" value="F:iron-sulfur cluster binding"/>
    <property type="evidence" value="ECO:0007669"/>
    <property type="project" value="UniProtKB-KW"/>
</dbReference>
<dbReference type="SFLD" id="SFLDG01082">
    <property type="entry name" value="B12-binding_domain_containing"/>
    <property type="match status" value="1"/>
</dbReference>
<dbReference type="InterPro" id="IPR006638">
    <property type="entry name" value="Elp3/MiaA/NifB-like_rSAM"/>
</dbReference>
<dbReference type="InterPro" id="IPR023404">
    <property type="entry name" value="rSAM_horseshoe"/>
</dbReference>
<evidence type="ECO:0000313" key="7">
    <source>
        <dbReference type="EMBL" id="MBI2877229.1"/>
    </source>
</evidence>
<dbReference type="GO" id="GO:0003824">
    <property type="term" value="F:catalytic activity"/>
    <property type="evidence" value="ECO:0007669"/>
    <property type="project" value="InterPro"/>
</dbReference>
<evidence type="ECO:0000313" key="8">
    <source>
        <dbReference type="Proteomes" id="UP000769766"/>
    </source>
</evidence>
<dbReference type="SFLD" id="SFLDS00029">
    <property type="entry name" value="Radical_SAM"/>
    <property type="match status" value="1"/>
</dbReference>
<keyword evidence="2" id="KW-0949">S-adenosyl-L-methionine</keyword>
<dbReference type="CDD" id="cd01335">
    <property type="entry name" value="Radical_SAM"/>
    <property type="match status" value="1"/>
</dbReference>
<dbReference type="InterPro" id="IPR007197">
    <property type="entry name" value="rSAM"/>
</dbReference>
<evidence type="ECO:0000259" key="6">
    <source>
        <dbReference type="PROSITE" id="PS51918"/>
    </source>
</evidence>
<feature type="domain" description="Radical SAM core" evidence="6">
    <location>
        <begin position="7"/>
        <end position="234"/>
    </location>
</feature>
<dbReference type="EMBL" id="JACPRF010000306">
    <property type="protein sequence ID" value="MBI2877229.1"/>
    <property type="molecule type" value="Genomic_DNA"/>
</dbReference>
<dbReference type="InterPro" id="IPR058240">
    <property type="entry name" value="rSAM_sf"/>
</dbReference>
<dbReference type="GO" id="GO:0005829">
    <property type="term" value="C:cytosol"/>
    <property type="evidence" value="ECO:0007669"/>
    <property type="project" value="TreeGrafter"/>
</dbReference>
<organism evidence="7 8">
    <name type="scientific">Tectimicrobiota bacterium</name>
    <dbReference type="NCBI Taxonomy" id="2528274"/>
    <lineage>
        <taxon>Bacteria</taxon>
        <taxon>Pseudomonadati</taxon>
        <taxon>Nitrospinota/Tectimicrobiota group</taxon>
        <taxon>Candidatus Tectimicrobiota</taxon>
    </lineage>
</organism>
<gene>
    <name evidence="7" type="ORF">HYY20_10135</name>
</gene>
<dbReference type="GO" id="GO:0046872">
    <property type="term" value="F:metal ion binding"/>
    <property type="evidence" value="ECO:0007669"/>
    <property type="project" value="UniProtKB-KW"/>
</dbReference>
<dbReference type="Proteomes" id="UP000769766">
    <property type="component" value="Unassembled WGS sequence"/>
</dbReference>
<comment type="cofactor">
    <cofactor evidence="1">
        <name>[4Fe-4S] cluster</name>
        <dbReference type="ChEBI" id="CHEBI:49883"/>
    </cofactor>
</comment>
<dbReference type="AlphaFoldDB" id="A0A932FZ89"/>
<evidence type="ECO:0000256" key="3">
    <source>
        <dbReference type="ARBA" id="ARBA00022723"/>
    </source>
</evidence>
<evidence type="ECO:0000256" key="5">
    <source>
        <dbReference type="ARBA" id="ARBA00023014"/>
    </source>
</evidence>
<keyword evidence="4" id="KW-0408">Iron</keyword>
<evidence type="ECO:0000256" key="2">
    <source>
        <dbReference type="ARBA" id="ARBA00022691"/>
    </source>
</evidence>
<dbReference type="Gene3D" id="3.80.30.20">
    <property type="entry name" value="tm_1862 like domain"/>
    <property type="match status" value="1"/>
</dbReference>
<dbReference type="PANTHER" id="PTHR43409">
    <property type="entry name" value="ANAEROBIC MAGNESIUM-PROTOPORPHYRIN IX MONOMETHYL ESTER CYCLASE-RELATED"/>
    <property type="match status" value="1"/>
</dbReference>
<proteinExistence type="predicted"/>